<keyword evidence="1" id="KW-0808">Transferase</keyword>
<evidence type="ECO:0000313" key="7">
    <source>
        <dbReference type="EMBL" id="CAE8659922.1"/>
    </source>
</evidence>
<keyword evidence="3" id="KW-0418">Kinase</keyword>
<dbReference type="PROSITE" id="PS00107">
    <property type="entry name" value="PROTEIN_KINASE_ATP"/>
    <property type="match status" value="1"/>
</dbReference>
<dbReference type="Proteomes" id="UP000626109">
    <property type="component" value="Unassembled WGS sequence"/>
</dbReference>
<evidence type="ECO:0000256" key="3">
    <source>
        <dbReference type="ARBA" id="ARBA00022777"/>
    </source>
</evidence>
<dbReference type="PROSITE" id="PS50011">
    <property type="entry name" value="PROTEIN_KINASE_DOM"/>
    <property type="match status" value="1"/>
</dbReference>
<proteinExistence type="predicted"/>
<dbReference type="AlphaFoldDB" id="A0A813J1M5"/>
<sequence length="125" mass="13751">VGGSRVTLGRLIGLGGGAKVFRGSLPDWKNRAVAVKEMQHSPLSTGVREQREFDREVAILSEVKHPNIVAYFGACNHEPLRIVMEYCEGGSLFDLLHNSDVDLGWGQKWLMARGVAHGMANLHTQ</sequence>
<feature type="binding site" evidence="5">
    <location>
        <position position="36"/>
    </location>
    <ligand>
        <name>ATP</name>
        <dbReference type="ChEBI" id="CHEBI:30616"/>
    </ligand>
</feature>
<dbReference type="EMBL" id="CAJNNW010016885">
    <property type="protein sequence ID" value="CAE8659922.1"/>
    <property type="molecule type" value="Genomic_DNA"/>
</dbReference>
<dbReference type="InterPro" id="IPR020635">
    <property type="entry name" value="Tyr_kinase_cat_dom"/>
</dbReference>
<dbReference type="GO" id="GO:0005524">
    <property type="term" value="F:ATP binding"/>
    <property type="evidence" value="ECO:0007669"/>
    <property type="project" value="UniProtKB-UniRule"/>
</dbReference>
<feature type="non-terminal residue" evidence="7">
    <location>
        <position position="1"/>
    </location>
</feature>
<dbReference type="Gene3D" id="1.10.510.10">
    <property type="entry name" value="Transferase(Phosphotransferase) domain 1"/>
    <property type="match status" value="1"/>
</dbReference>
<name>A0A813J1M5_POLGL</name>
<dbReference type="SUPFAM" id="SSF56112">
    <property type="entry name" value="Protein kinase-like (PK-like)"/>
    <property type="match status" value="1"/>
</dbReference>
<dbReference type="PANTHER" id="PTHR44329">
    <property type="entry name" value="SERINE/THREONINE-PROTEIN KINASE TNNI3K-RELATED"/>
    <property type="match status" value="1"/>
</dbReference>
<reference evidence="7" key="1">
    <citation type="submission" date="2021-02" db="EMBL/GenBank/DDBJ databases">
        <authorList>
            <person name="Dougan E. K."/>
            <person name="Rhodes N."/>
            <person name="Thang M."/>
            <person name="Chan C."/>
        </authorList>
    </citation>
    <scope>NUCLEOTIDE SEQUENCE</scope>
</reference>
<evidence type="ECO:0000313" key="8">
    <source>
        <dbReference type="Proteomes" id="UP000626109"/>
    </source>
</evidence>
<gene>
    <name evidence="7" type="ORF">PGLA2088_LOCUS13944</name>
</gene>
<organism evidence="7 8">
    <name type="scientific">Polarella glacialis</name>
    <name type="common">Dinoflagellate</name>
    <dbReference type="NCBI Taxonomy" id="89957"/>
    <lineage>
        <taxon>Eukaryota</taxon>
        <taxon>Sar</taxon>
        <taxon>Alveolata</taxon>
        <taxon>Dinophyceae</taxon>
        <taxon>Suessiales</taxon>
        <taxon>Suessiaceae</taxon>
        <taxon>Polarella</taxon>
    </lineage>
</organism>
<evidence type="ECO:0000259" key="6">
    <source>
        <dbReference type="PROSITE" id="PS50011"/>
    </source>
</evidence>
<dbReference type="SMART" id="SM00219">
    <property type="entry name" value="TyrKc"/>
    <property type="match status" value="1"/>
</dbReference>
<evidence type="ECO:0000256" key="2">
    <source>
        <dbReference type="ARBA" id="ARBA00022741"/>
    </source>
</evidence>
<feature type="domain" description="Protein kinase" evidence="6">
    <location>
        <begin position="6"/>
        <end position="125"/>
    </location>
</feature>
<keyword evidence="2 5" id="KW-0547">Nucleotide-binding</keyword>
<evidence type="ECO:0000256" key="1">
    <source>
        <dbReference type="ARBA" id="ARBA00022679"/>
    </source>
</evidence>
<dbReference type="InterPro" id="IPR000719">
    <property type="entry name" value="Prot_kinase_dom"/>
</dbReference>
<keyword evidence="4 5" id="KW-0067">ATP-binding</keyword>
<dbReference type="Pfam" id="PF07714">
    <property type="entry name" value="PK_Tyr_Ser-Thr"/>
    <property type="match status" value="1"/>
</dbReference>
<dbReference type="InterPro" id="IPR001245">
    <property type="entry name" value="Ser-Thr/Tyr_kinase_cat_dom"/>
</dbReference>
<dbReference type="FunFam" id="3.30.200.20:FF:000180">
    <property type="entry name" value="serine/threonine-protein kinase STY46-like"/>
    <property type="match status" value="1"/>
</dbReference>
<dbReference type="InterPro" id="IPR011009">
    <property type="entry name" value="Kinase-like_dom_sf"/>
</dbReference>
<dbReference type="InterPro" id="IPR051681">
    <property type="entry name" value="Ser/Thr_Kinases-Pseudokinases"/>
</dbReference>
<dbReference type="GO" id="GO:0004713">
    <property type="term" value="F:protein tyrosine kinase activity"/>
    <property type="evidence" value="ECO:0007669"/>
    <property type="project" value="InterPro"/>
</dbReference>
<accession>A0A813J1M5</accession>
<protein>
    <recommendedName>
        <fullName evidence="6">Protein kinase domain-containing protein</fullName>
    </recommendedName>
</protein>
<dbReference type="PANTHER" id="PTHR44329:SF289">
    <property type="entry name" value="SERINE_THREONINE-PROTEIN KINASE VIK"/>
    <property type="match status" value="1"/>
</dbReference>
<evidence type="ECO:0000256" key="5">
    <source>
        <dbReference type="PROSITE-ProRule" id="PRU10141"/>
    </source>
</evidence>
<dbReference type="InterPro" id="IPR017441">
    <property type="entry name" value="Protein_kinase_ATP_BS"/>
</dbReference>
<evidence type="ECO:0000256" key="4">
    <source>
        <dbReference type="ARBA" id="ARBA00022840"/>
    </source>
</evidence>
<dbReference type="GO" id="GO:0004674">
    <property type="term" value="F:protein serine/threonine kinase activity"/>
    <property type="evidence" value="ECO:0007669"/>
    <property type="project" value="TreeGrafter"/>
</dbReference>
<feature type="non-terminal residue" evidence="7">
    <location>
        <position position="125"/>
    </location>
</feature>
<comment type="caution">
    <text evidence="7">The sequence shown here is derived from an EMBL/GenBank/DDBJ whole genome shotgun (WGS) entry which is preliminary data.</text>
</comment>